<dbReference type="Proteomes" id="UP000285295">
    <property type="component" value="Unassembled WGS sequence"/>
</dbReference>
<dbReference type="PANTHER" id="PTHR30290">
    <property type="entry name" value="PERIPLASMIC BINDING COMPONENT OF ABC TRANSPORTER"/>
    <property type="match status" value="1"/>
</dbReference>
<sequence>MKRRDFLKITTAGLMMTQAMRAHAAGGNTTFVASLFPEPSYLNTVVHNWFPNSILVANIYDGLLEYDDRHQPLPSLATAWEVTDGGKTIRFELRRGVTWHDGKPFTAHDVKVSLLEGWKKLHSRGRITFAAVEEVETPDDHTVILRLSNPSPVLFHALSAAESPVLPAHLFEGTDFKENPVSQNPVGTGAFRFVKWDKVTLIELERNTDFWGEGLPHIDRLIYRFIPDEATRAAALETEEIHYAIYDPVAYSDLDRIKEIPFLQIETRGYDWQSQVRLIEFNLRNPILADLRVRQAIAHAIDKQGLIDTVVNGYAIPAVSPVPSPSPYHSTDVQHYDLDRAKAEALLDEAGHPRGADGVRFKLRIDREAFSVPILVSEYIRQSLKPVGIEIDIVSRDNASFLKAVYTDFDFDINNINISTYLEPQIGLPRLYWSKAAKQGVSYVNASGYVNAELDKVIEDLQFELDVEKRKALFTRFQQIAQTDLPILPLFEVQHFSLINKKVSGVPVVPEGFNASLKSVRIEG</sequence>
<comment type="caution">
    <text evidence="6">The sequence shown here is derived from an EMBL/GenBank/DDBJ whole genome shotgun (WGS) entry which is preliminary data.</text>
</comment>
<dbReference type="Pfam" id="PF00496">
    <property type="entry name" value="SBP_bac_5"/>
    <property type="match status" value="1"/>
</dbReference>
<dbReference type="Gene3D" id="3.10.105.10">
    <property type="entry name" value="Dipeptide-binding Protein, Domain 3"/>
    <property type="match status" value="1"/>
</dbReference>
<comment type="subcellular location">
    <subcellularLocation>
        <location evidence="1">Periplasm</location>
    </subcellularLocation>
</comment>
<evidence type="ECO:0000256" key="3">
    <source>
        <dbReference type="ARBA" id="ARBA00022729"/>
    </source>
</evidence>
<dbReference type="PIRSF" id="PIRSF002741">
    <property type="entry name" value="MppA"/>
    <property type="match status" value="1"/>
</dbReference>
<protein>
    <submittedName>
        <fullName evidence="6">ABC transporter substrate-binding protein</fullName>
    </submittedName>
</protein>
<feature type="chain" id="PRO_5019486636" evidence="4">
    <location>
        <begin position="25"/>
        <end position="524"/>
    </location>
</feature>
<organism evidence="6 7">
    <name type="scientific">Paenirhodobacter populi</name>
    <dbReference type="NCBI Taxonomy" id="2306993"/>
    <lineage>
        <taxon>Bacteria</taxon>
        <taxon>Pseudomonadati</taxon>
        <taxon>Pseudomonadota</taxon>
        <taxon>Alphaproteobacteria</taxon>
        <taxon>Rhodobacterales</taxon>
        <taxon>Rhodobacter group</taxon>
        <taxon>Paenirhodobacter</taxon>
    </lineage>
</organism>
<dbReference type="GO" id="GO:0015833">
    <property type="term" value="P:peptide transport"/>
    <property type="evidence" value="ECO:0007669"/>
    <property type="project" value="TreeGrafter"/>
</dbReference>
<gene>
    <name evidence="6" type="ORF">D2T31_15770</name>
</gene>
<keyword evidence="3 4" id="KW-0732">Signal</keyword>
<dbReference type="SUPFAM" id="SSF53850">
    <property type="entry name" value="Periplasmic binding protein-like II"/>
    <property type="match status" value="1"/>
</dbReference>
<accession>A0A443K4J9</accession>
<evidence type="ECO:0000256" key="4">
    <source>
        <dbReference type="SAM" id="SignalP"/>
    </source>
</evidence>
<evidence type="ECO:0000256" key="2">
    <source>
        <dbReference type="ARBA" id="ARBA00005695"/>
    </source>
</evidence>
<feature type="domain" description="Solute-binding protein family 5" evidence="5">
    <location>
        <begin position="72"/>
        <end position="432"/>
    </location>
</feature>
<dbReference type="InterPro" id="IPR000914">
    <property type="entry name" value="SBP_5_dom"/>
</dbReference>
<name>A0A443K4J9_9RHOB</name>
<dbReference type="Gene3D" id="3.90.76.10">
    <property type="entry name" value="Dipeptide-binding Protein, Domain 1"/>
    <property type="match status" value="1"/>
</dbReference>
<dbReference type="OrthoDB" id="9803988at2"/>
<dbReference type="Gene3D" id="3.40.190.10">
    <property type="entry name" value="Periplasmic binding protein-like II"/>
    <property type="match status" value="1"/>
</dbReference>
<dbReference type="EMBL" id="SAUX01000019">
    <property type="protein sequence ID" value="RWR27691.1"/>
    <property type="molecule type" value="Genomic_DNA"/>
</dbReference>
<reference evidence="6 7" key="1">
    <citation type="submission" date="2019-01" db="EMBL/GenBank/DDBJ databases">
        <title>Sinorhodobacter populi sp. nov. isolated from the symptomatic bark tissue of Populus euramericana canker.</title>
        <authorList>
            <person name="Xu G."/>
        </authorList>
    </citation>
    <scope>NUCLEOTIDE SEQUENCE [LARGE SCALE GENOMIC DNA]</scope>
    <source>
        <strain evidence="6 7">D19-10-3-21</strain>
    </source>
</reference>
<dbReference type="GO" id="GO:0030288">
    <property type="term" value="C:outer membrane-bounded periplasmic space"/>
    <property type="evidence" value="ECO:0007669"/>
    <property type="project" value="UniProtKB-ARBA"/>
</dbReference>
<dbReference type="GO" id="GO:1904680">
    <property type="term" value="F:peptide transmembrane transporter activity"/>
    <property type="evidence" value="ECO:0007669"/>
    <property type="project" value="TreeGrafter"/>
</dbReference>
<dbReference type="AlphaFoldDB" id="A0A443K4J9"/>
<dbReference type="InterPro" id="IPR039424">
    <property type="entry name" value="SBP_5"/>
</dbReference>
<feature type="signal peptide" evidence="4">
    <location>
        <begin position="1"/>
        <end position="24"/>
    </location>
</feature>
<proteinExistence type="inferred from homology"/>
<evidence type="ECO:0000313" key="7">
    <source>
        <dbReference type="Proteomes" id="UP000285295"/>
    </source>
</evidence>
<evidence type="ECO:0000256" key="1">
    <source>
        <dbReference type="ARBA" id="ARBA00004418"/>
    </source>
</evidence>
<comment type="similarity">
    <text evidence="2">Belongs to the bacterial solute-binding protein 5 family.</text>
</comment>
<dbReference type="RefSeq" id="WP_128238090.1">
    <property type="nucleotide sequence ID" value="NZ_SAUX01000019.1"/>
</dbReference>
<reference evidence="6 7" key="2">
    <citation type="submission" date="2019-01" db="EMBL/GenBank/DDBJ databases">
        <authorList>
            <person name="Li Y."/>
        </authorList>
    </citation>
    <scope>NUCLEOTIDE SEQUENCE [LARGE SCALE GENOMIC DNA]</scope>
    <source>
        <strain evidence="6 7">D19-10-3-21</strain>
    </source>
</reference>
<dbReference type="GO" id="GO:0043190">
    <property type="term" value="C:ATP-binding cassette (ABC) transporter complex"/>
    <property type="evidence" value="ECO:0007669"/>
    <property type="project" value="InterPro"/>
</dbReference>
<evidence type="ECO:0000259" key="5">
    <source>
        <dbReference type="Pfam" id="PF00496"/>
    </source>
</evidence>
<evidence type="ECO:0000313" key="6">
    <source>
        <dbReference type="EMBL" id="RWR27691.1"/>
    </source>
</evidence>
<dbReference type="InterPro" id="IPR030678">
    <property type="entry name" value="Peptide/Ni-bd"/>
</dbReference>
<dbReference type="PANTHER" id="PTHR30290:SF38">
    <property type="entry name" value="D,D-DIPEPTIDE-BINDING PERIPLASMIC PROTEIN DDPA-RELATED"/>
    <property type="match status" value="1"/>
</dbReference>
<dbReference type="CDD" id="cd08517">
    <property type="entry name" value="PBP2_NikA_DppA_OppA_like_13"/>
    <property type="match status" value="1"/>
</dbReference>